<organism evidence="2 3">
    <name type="scientific">Rhabdobacter roseus</name>
    <dbReference type="NCBI Taxonomy" id="1655419"/>
    <lineage>
        <taxon>Bacteria</taxon>
        <taxon>Pseudomonadati</taxon>
        <taxon>Bacteroidota</taxon>
        <taxon>Cytophagia</taxon>
        <taxon>Cytophagales</taxon>
        <taxon>Cytophagaceae</taxon>
        <taxon>Rhabdobacter</taxon>
    </lineage>
</organism>
<evidence type="ECO:0000313" key="2">
    <source>
        <dbReference type="EMBL" id="MBB5283406.1"/>
    </source>
</evidence>
<evidence type="ECO:0000313" key="3">
    <source>
        <dbReference type="Proteomes" id="UP000557307"/>
    </source>
</evidence>
<comment type="caution">
    <text evidence="2">The sequence shown here is derived from an EMBL/GenBank/DDBJ whole genome shotgun (WGS) entry which is preliminary data.</text>
</comment>
<gene>
    <name evidence="2" type="ORF">HNQ92_001532</name>
</gene>
<sequence length="120" mass="13337">MTEKAQLIQRFNEAYAQGDADYIIDQVTDDIVWTVIGEKPLRGKEAFAKATREMEGGTLSSFTIDHVITHGRTAAANGSMTMKDPSGEEKAYAFCDIYVFSGFKNAKIKEMTSYVIEVKP</sequence>
<proteinExistence type="predicted"/>
<dbReference type="InterPro" id="IPR037401">
    <property type="entry name" value="SnoaL-like"/>
</dbReference>
<evidence type="ECO:0000259" key="1">
    <source>
        <dbReference type="Pfam" id="PF12680"/>
    </source>
</evidence>
<dbReference type="SUPFAM" id="SSF54427">
    <property type="entry name" value="NTF2-like"/>
    <property type="match status" value="1"/>
</dbReference>
<keyword evidence="3" id="KW-1185">Reference proteome</keyword>
<accession>A0A840TGY2</accession>
<name>A0A840TGY2_9BACT</name>
<dbReference type="InterPro" id="IPR032710">
    <property type="entry name" value="NTF2-like_dom_sf"/>
</dbReference>
<feature type="domain" description="SnoaL-like" evidence="1">
    <location>
        <begin position="8"/>
        <end position="109"/>
    </location>
</feature>
<dbReference type="EMBL" id="JACHGF010000002">
    <property type="protein sequence ID" value="MBB5283406.1"/>
    <property type="molecule type" value="Genomic_DNA"/>
</dbReference>
<dbReference type="RefSeq" id="WP_184172770.1">
    <property type="nucleotide sequence ID" value="NZ_JACHGF010000002.1"/>
</dbReference>
<dbReference type="AlphaFoldDB" id="A0A840TGY2"/>
<protein>
    <submittedName>
        <fullName evidence="2">Uncharacterized protein (TIGR02246 family)</fullName>
    </submittedName>
</protein>
<dbReference type="Pfam" id="PF12680">
    <property type="entry name" value="SnoaL_2"/>
    <property type="match status" value="1"/>
</dbReference>
<dbReference type="Proteomes" id="UP000557307">
    <property type="component" value="Unassembled WGS sequence"/>
</dbReference>
<reference evidence="2 3" key="1">
    <citation type="submission" date="2020-08" db="EMBL/GenBank/DDBJ databases">
        <title>Genomic Encyclopedia of Type Strains, Phase IV (KMG-IV): sequencing the most valuable type-strain genomes for metagenomic binning, comparative biology and taxonomic classification.</title>
        <authorList>
            <person name="Goeker M."/>
        </authorList>
    </citation>
    <scope>NUCLEOTIDE SEQUENCE [LARGE SCALE GENOMIC DNA]</scope>
    <source>
        <strain evidence="2 3">DSM 105074</strain>
    </source>
</reference>
<dbReference type="Gene3D" id="3.10.450.50">
    <property type="match status" value="1"/>
</dbReference>